<dbReference type="GO" id="GO:0022900">
    <property type="term" value="P:electron transport chain"/>
    <property type="evidence" value="ECO:0007669"/>
    <property type="project" value="InterPro"/>
</dbReference>
<name>A0A941GND8_9CHRO</name>
<accession>A0A941GND8</accession>
<evidence type="ECO:0000256" key="5">
    <source>
        <dbReference type="ARBA" id="ARBA00022982"/>
    </source>
</evidence>
<evidence type="ECO:0000256" key="4">
    <source>
        <dbReference type="ARBA" id="ARBA00022723"/>
    </source>
</evidence>
<sequence length="107" mass="11984">MFLHKTPNKTYKVTLVNEEQGLRKTIEVRGDEYIQEAAERQGLSLPISCRAGACVSCTGKLISGEVDQDHIFLKPKELDAGYLLLCKSYPMSDCVIKTHQEEALLNL</sequence>
<evidence type="ECO:0000256" key="7">
    <source>
        <dbReference type="ARBA" id="ARBA00023014"/>
    </source>
</evidence>
<dbReference type="CDD" id="cd00207">
    <property type="entry name" value="fer2"/>
    <property type="match status" value="1"/>
</dbReference>
<dbReference type="SUPFAM" id="SSF54292">
    <property type="entry name" value="2Fe-2S ferredoxin-like"/>
    <property type="match status" value="1"/>
</dbReference>
<dbReference type="InterPro" id="IPR001041">
    <property type="entry name" value="2Fe-2S_ferredoxin-type"/>
</dbReference>
<comment type="cofactor">
    <cofactor evidence="8">
        <name>[2Fe-2S] cluster</name>
        <dbReference type="ChEBI" id="CHEBI:190135"/>
    </cofactor>
</comment>
<evidence type="ECO:0000256" key="2">
    <source>
        <dbReference type="ARBA" id="ARBA00022448"/>
    </source>
</evidence>
<gene>
    <name evidence="10" type="ORF">DSM107014_01825</name>
</gene>
<dbReference type="Proteomes" id="UP000767446">
    <property type="component" value="Unassembled WGS sequence"/>
</dbReference>
<keyword evidence="4" id="KW-0479">Metal-binding</keyword>
<evidence type="ECO:0000256" key="3">
    <source>
        <dbReference type="ARBA" id="ARBA00022714"/>
    </source>
</evidence>
<keyword evidence="2" id="KW-0813">Transport</keyword>
<evidence type="ECO:0000313" key="10">
    <source>
        <dbReference type="EMBL" id="MBR8826640.1"/>
    </source>
</evidence>
<comment type="caution">
    <text evidence="10">The sequence shown here is derived from an EMBL/GenBank/DDBJ whole genome shotgun (WGS) entry which is preliminary data.</text>
</comment>
<evidence type="ECO:0000256" key="8">
    <source>
        <dbReference type="ARBA" id="ARBA00034078"/>
    </source>
</evidence>
<dbReference type="Gene3D" id="3.10.20.30">
    <property type="match status" value="1"/>
</dbReference>
<dbReference type="PROSITE" id="PS51085">
    <property type="entry name" value="2FE2S_FER_2"/>
    <property type="match status" value="1"/>
</dbReference>
<dbReference type="Pfam" id="PF00111">
    <property type="entry name" value="Fer2"/>
    <property type="match status" value="1"/>
</dbReference>
<keyword evidence="7" id="KW-0411">Iron-sulfur</keyword>
<reference evidence="10" key="1">
    <citation type="submission" date="2021-02" db="EMBL/GenBank/DDBJ databases">
        <title>Metagenome analyses of Stigonema ocellatum DSM 106950, Chlorogloea purpurea SAG 13.99 and Gomphosphaeria aponina DSM 107014.</title>
        <authorList>
            <person name="Marter P."/>
            <person name="Huang S."/>
        </authorList>
    </citation>
    <scope>NUCLEOTIDE SEQUENCE</scope>
    <source>
        <strain evidence="10">JP213</strain>
    </source>
</reference>
<proteinExistence type="inferred from homology"/>
<evidence type="ECO:0000259" key="9">
    <source>
        <dbReference type="PROSITE" id="PS51085"/>
    </source>
</evidence>
<comment type="similarity">
    <text evidence="1">Belongs to the 2Fe2S plant-type ferredoxin family.</text>
</comment>
<dbReference type="EMBL" id="JADQBC010000007">
    <property type="protein sequence ID" value="MBR8826640.1"/>
    <property type="molecule type" value="Genomic_DNA"/>
</dbReference>
<dbReference type="GO" id="GO:0051537">
    <property type="term" value="F:2 iron, 2 sulfur cluster binding"/>
    <property type="evidence" value="ECO:0007669"/>
    <property type="project" value="UniProtKB-KW"/>
</dbReference>
<protein>
    <submittedName>
        <fullName evidence="10">2Fe-2S iron-sulfur cluster binding domain-containing protein</fullName>
    </submittedName>
</protein>
<dbReference type="GO" id="GO:0046872">
    <property type="term" value="F:metal ion binding"/>
    <property type="evidence" value="ECO:0007669"/>
    <property type="project" value="UniProtKB-KW"/>
</dbReference>
<dbReference type="GO" id="GO:0009055">
    <property type="term" value="F:electron transfer activity"/>
    <property type="evidence" value="ECO:0007669"/>
    <property type="project" value="InterPro"/>
</dbReference>
<keyword evidence="5" id="KW-0249">Electron transport</keyword>
<dbReference type="InterPro" id="IPR012675">
    <property type="entry name" value="Beta-grasp_dom_sf"/>
</dbReference>
<organism evidence="10 11">
    <name type="scientific">Gomphosphaeria aponina SAG 52.96 = DSM 107014</name>
    <dbReference type="NCBI Taxonomy" id="1521640"/>
    <lineage>
        <taxon>Bacteria</taxon>
        <taxon>Bacillati</taxon>
        <taxon>Cyanobacteriota</taxon>
        <taxon>Cyanophyceae</taxon>
        <taxon>Oscillatoriophycideae</taxon>
        <taxon>Chroococcales</taxon>
        <taxon>Gomphosphaeriaceae</taxon>
        <taxon>Gomphosphaeria</taxon>
    </lineage>
</organism>
<keyword evidence="6" id="KW-0408">Iron</keyword>
<dbReference type="InterPro" id="IPR036010">
    <property type="entry name" value="2Fe-2S_ferredoxin-like_sf"/>
</dbReference>
<evidence type="ECO:0000313" key="11">
    <source>
        <dbReference type="Proteomes" id="UP000767446"/>
    </source>
</evidence>
<dbReference type="NCBIfam" id="TIGR02008">
    <property type="entry name" value="fdx_plant"/>
    <property type="match status" value="1"/>
</dbReference>
<dbReference type="PANTHER" id="PTHR43112:SF3">
    <property type="entry name" value="FERREDOXIN-2, CHLOROPLASTIC"/>
    <property type="match status" value="1"/>
</dbReference>
<dbReference type="AlphaFoldDB" id="A0A941GND8"/>
<evidence type="ECO:0000256" key="6">
    <source>
        <dbReference type="ARBA" id="ARBA00023004"/>
    </source>
</evidence>
<feature type="domain" description="2Fe-2S ferredoxin-type" evidence="9">
    <location>
        <begin position="11"/>
        <end position="102"/>
    </location>
</feature>
<dbReference type="InterPro" id="IPR010241">
    <property type="entry name" value="Fd_pln"/>
</dbReference>
<keyword evidence="3" id="KW-0001">2Fe-2S</keyword>
<dbReference type="PANTHER" id="PTHR43112">
    <property type="entry name" value="FERREDOXIN"/>
    <property type="match status" value="1"/>
</dbReference>
<evidence type="ECO:0000256" key="1">
    <source>
        <dbReference type="ARBA" id="ARBA00007874"/>
    </source>
</evidence>